<name>A0ABP7SZV8_9SPHN</name>
<organism evidence="2 3">
    <name type="scientific">Sphingomonas swuensis</name>
    <dbReference type="NCBI Taxonomy" id="977800"/>
    <lineage>
        <taxon>Bacteria</taxon>
        <taxon>Pseudomonadati</taxon>
        <taxon>Pseudomonadota</taxon>
        <taxon>Alphaproteobacteria</taxon>
        <taxon>Sphingomonadales</taxon>
        <taxon>Sphingomonadaceae</taxon>
        <taxon>Sphingomonas</taxon>
    </lineage>
</organism>
<dbReference type="Proteomes" id="UP001500235">
    <property type="component" value="Unassembled WGS sequence"/>
</dbReference>
<evidence type="ECO:0000313" key="2">
    <source>
        <dbReference type="EMBL" id="GAA4019010.1"/>
    </source>
</evidence>
<dbReference type="Gene3D" id="3.40.50.1390">
    <property type="entry name" value="Resolvase, N-terminal catalytic domain"/>
    <property type="match status" value="1"/>
</dbReference>
<comment type="caution">
    <text evidence="2">The sequence shown here is derived from an EMBL/GenBank/DDBJ whole genome shotgun (WGS) entry which is preliminary data.</text>
</comment>
<evidence type="ECO:0000259" key="1">
    <source>
        <dbReference type="Pfam" id="PF00239"/>
    </source>
</evidence>
<dbReference type="Pfam" id="PF00239">
    <property type="entry name" value="Resolvase"/>
    <property type="match status" value="1"/>
</dbReference>
<accession>A0ABP7SZV8</accession>
<sequence>MSKRVAIYTSLTASEDHSAIESQIRDLTIVGEELDWDFVAFYADQPSEAVGREERPGFDALMRAGARAEFSMVAASTVGRPGTCVSELKAMRSALKAHGVDLYLHGCEA</sequence>
<reference evidence="3" key="1">
    <citation type="journal article" date="2019" name="Int. J. Syst. Evol. Microbiol.">
        <title>The Global Catalogue of Microorganisms (GCM) 10K type strain sequencing project: providing services to taxonomists for standard genome sequencing and annotation.</title>
        <authorList>
            <consortium name="The Broad Institute Genomics Platform"/>
            <consortium name="The Broad Institute Genome Sequencing Center for Infectious Disease"/>
            <person name="Wu L."/>
            <person name="Ma J."/>
        </authorList>
    </citation>
    <scope>NUCLEOTIDE SEQUENCE [LARGE SCALE GENOMIC DNA]</scope>
    <source>
        <strain evidence="3">JCM 17563</strain>
    </source>
</reference>
<dbReference type="InterPro" id="IPR036162">
    <property type="entry name" value="Resolvase-like_N_sf"/>
</dbReference>
<gene>
    <name evidence="2" type="ORF">GCM10022280_18380</name>
</gene>
<dbReference type="EMBL" id="BAABBQ010000001">
    <property type="protein sequence ID" value="GAA4019010.1"/>
    <property type="molecule type" value="Genomic_DNA"/>
</dbReference>
<feature type="domain" description="Resolvase/invertase-type recombinase catalytic" evidence="1">
    <location>
        <begin position="14"/>
        <end position="104"/>
    </location>
</feature>
<evidence type="ECO:0000313" key="3">
    <source>
        <dbReference type="Proteomes" id="UP001500235"/>
    </source>
</evidence>
<proteinExistence type="predicted"/>
<dbReference type="InterPro" id="IPR006119">
    <property type="entry name" value="Resolv_N"/>
</dbReference>
<protein>
    <recommendedName>
        <fullName evidence="1">Resolvase/invertase-type recombinase catalytic domain-containing protein</fullName>
    </recommendedName>
</protein>
<keyword evidence="3" id="KW-1185">Reference proteome</keyword>
<dbReference type="RefSeq" id="WP_425566784.1">
    <property type="nucleotide sequence ID" value="NZ_BAABBQ010000001.1"/>
</dbReference>